<reference evidence="12 13" key="1">
    <citation type="submission" date="2024-06" db="EMBL/GenBank/DDBJ databases">
        <title>Genomic Encyclopedia of Type Strains, Phase IV (KMG-IV): sequencing the most valuable type-strain genomes for metagenomic binning, comparative biology and taxonomic classification.</title>
        <authorList>
            <person name="Goeker M."/>
        </authorList>
    </citation>
    <scope>NUCLEOTIDE SEQUENCE [LARGE SCALE GENOMIC DNA]</scope>
    <source>
        <strain evidence="12 13">DSM 17809</strain>
    </source>
</reference>
<dbReference type="SMART" id="SM00387">
    <property type="entry name" value="HATPase_c"/>
    <property type="match status" value="1"/>
</dbReference>
<dbReference type="SUPFAM" id="SSF47384">
    <property type="entry name" value="Homodimeric domain of signal transducing histidine kinase"/>
    <property type="match status" value="1"/>
</dbReference>
<dbReference type="InterPro" id="IPR001789">
    <property type="entry name" value="Sig_transdc_resp-reg_receiver"/>
</dbReference>
<evidence type="ECO:0000313" key="13">
    <source>
        <dbReference type="Proteomes" id="UP001549110"/>
    </source>
</evidence>
<dbReference type="RefSeq" id="WP_354297548.1">
    <property type="nucleotide sequence ID" value="NZ_JBEPLU010000001.1"/>
</dbReference>
<evidence type="ECO:0000259" key="11">
    <source>
        <dbReference type="PROSITE" id="PS51371"/>
    </source>
</evidence>
<keyword evidence="7" id="KW-0129">CBS domain</keyword>
<dbReference type="PROSITE" id="PS50109">
    <property type="entry name" value="HIS_KIN"/>
    <property type="match status" value="1"/>
</dbReference>
<evidence type="ECO:0000259" key="9">
    <source>
        <dbReference type="PROSITE" id="PS50109"/>
    </source>
</evidence>
<dbReference type="CDD" id="cd00082">
    <property type="entry name" value="HisKA"/>
    <property type="match status" value="1"/>
</dbReference>
<dbReference type="CDD" id="cd16922">
    <property type="entry name" value="HATPase_EvgS-ArcB-TorS-like"/>
    <property type="match status" value="1"/>
</dbReference>
<evidence type="ECO:0000256" key="1">
    <source>
        <dbReference type="ARBA" id="ARBA00000085"/>
    </source>
</evidence>
<dbReference type="InterPro" id="IPR004358">
    <property type="entry name" value="Sig_transdc_His_kin-like_C"/>
</dbReference>
<dbReference type="PROSITE" id="PS50110">
    <property type="entry name" value="RESPONSE_REGULATORY"/>
    <property type="match status" value="1"/>
</dbReference>
<evidence type="ECO:0000256" key="6">
    <source>
        <dbReference type="PROSITE-ProRule" id="PRU00169"/>
    </source>
</evidence>
<name>A0ABV2EJU5_9CAUL</name>
<dbReference type="SMART" id="SM00448">
    <property type="entry name" value="REC"/>
    <property type="match status" value="1"/>
</dbReference>
<dbReference type="Gene3D" id="3.10.580.10">
    <property type="entry name" value="CBS-domain"/>
    <property type="match status" value="1"/>
</dbReference>
<dbReference type="Gene3D" id="1.10.287.130">
    <property type="match status" value="1"/>
</dbReference>
<dbReference type="Proteomes" id="UP001549110">
    <property type="component" value="Unassembled WGS sequence"/>
</dbReference>
<dbReference type="EMBL" id="JBEPLU010000001">
    <property type="protein sequence ID" value="MET3526982.1"/>
    <property type="molecule type" value="Genomic_DNA"/>
</dbReference>
<dbReference type="SUPFAM" id="SSF54631">
    <property type="entry name" value="CBS-domain pair"/>
    <property type="match status" value="1"/>
</dbReference>
<dbReference type="InterPro" id="IPR036890">
    <property type="entry name" value="HATPase_C_sf"/>
</dbReference>
<sequence length="536" mass="56820">MTAVLLDLIQPLAAISPETQGQHVYDRFQAEPDTLAIAVVDEAGRPVGLVERHAFFVAMAAHYGRALYALRPISLLMNPDPLVAEGDTRVAEFCGEVLADRASEVMKGFVVVSGGRYAGVGSSLSLLQATNAANRAHAEEMTRLAQTLDRAKQEAQAALSAKSQFLAVMSHEIRTPLNGVLAIADILQRKLSEPELKPYVTTIQDSGQTLLRLLTDALDLSRADAGQLELAEDSFCVPALLDDLSALWTARAELKGLSLEFAYEGAAGQWALGDVVRIKQVFNNLIGNALKFTQAGGVKVRLAARRQDIHVLIEGEVRDSGVGVPADRLERIFQPFSQTEAGVREGGAGLGLSICRQLVVQMGGEIHVVSDGGGATFRFSFPLFDLPEPTLEEIAAEPDLSGGAGGLHILIADDNATNRLVAETLCEMFGCTTECVEDGEQAVAAAATGRFDLVLMDIKMPNMDGVAATRRIRGLAGAAAQVPILALTANADPWDAAGYLAQGMDGVVEKPIKAERLLGAINAVFEDEAPSAAMAG</sequence>
<feature type="domain" description="CBS" evidence="11">
    <location>
        <begin position="8"/>
        <end position="67"/>
    </location>
</feature>
<dbReference type="Pfam" id="PF00072">
    <property type="entry name" value="Response_reg"/>
    <property type="match status" value="1"/>
</dbReference>
<dbReference type="Pfam" id="PF02518">
    <property type="entry name" value="HATPase_c"/>
    <property type="match status" value="1"/>
</dbReference>
<comment type="caution">
    <text evidence="12">The sequence shown here is derived from an EMBL/GenBank/DDBJ whole genome shotgun (WGS) entry which is preliminary data.</text>
</comment>
<evidence type="ECO:0000256" key="5">
    <source>
        <dbReference type="ARBA" id="ARBA00022777"/>
    </source>
</evidence>
<keyword evidence="13" id="KW-1185">Reference proteome</keyword>
<dbReference type="InterPro" id="IPR005467">
    <property type="entry name" value="His_kinase_dom"/>
</dbReference>
<gene>
    <name evidence="12" type="ORF">ABID41_002077</name>
</gene>
<feature type="modified residue" description="4-aspartylphosphate" evidence="6">
    <location>
        <position position="457"/>
    </location>
</feature>
<dbReference type="InterPro" id="IPR011006">
    <property type="entry name" value="CheY-like_superfamily"/>
</dbReference>
<evidence type="ECO:0000259" key="10">
    <source>
        <dbReference type="PROSITE" id="PS50110"/>
    </source>
</evidence>
<dbReference type="SUPFAM" id="SSF55874">
    <property type="entry name" value="ATPase domain of HSP90 chaperone/DNA topoisomerase II/histidine kinase"/>
    <property type="match status" value="1"/>
</dbReference>
<dbReference type="SMART" id="SM00388">
    <property type="entry name" value="HisKA"/>
    <property type="match status" value="1"/>
</dbReference>
<keyword evidence="5 12" id="KW-0418">Kinase</keyword>
<feature type="coiled-coil region" evidence="8">
    <location>
        <begin position="134"/>
        <end position="161"/>
    </location>
</feature>
<organism evidence="12 13">
    <name type="scientific">Phenylobacterium koreense</name>
    <dbReference type="NCBI Taxonomy" id="266125"/>
    <lineage>
        <taxon>Bacteria</taxon>
        <taxon>Pseudomonadati</taxon>
        <taxon>Pseudomonadota</taxon>
        <taxon>Alphaproteobacteria</taxon>
        <taxon>Caulobacterales</taxon>
        <taxon>Caulobacteraceae</taxon>
        <taxon>Phenylobacterium</taxon>
    </lineage>
</organism>
<evidence type="ECO:0000256" key="2">
    <source>
        <dbReference type="ARBA" id="ARBA00012438"/>
    </source>
</evidence>
<feature type="domain" description="Histidine kinase" evidence="9">
    <location>
        <begin position="168"/>
        <end position="385"/>
    </location>
</feature>
<evidence type="ECO:0000313" key="12">
    <source>
        <dbReference type="EMBL" id="MET3526982.1"/>
    </source>
</evidence>
<dbReference type="GO" id="GO:0016301">
    <property type="term" value="F:kinase activity"/>
    <property type="evidence" value="ECO:0007669"/>
    <property type="project" value="UniProtKB-KW"/>
</dbReference>
<proteinExistence type="predicted"/>
<dbReference type="InterPro" id="IPR003661">
    <property type="entry name" value="HisK_dim/P_dom"/>
</dbReference>
<dbReference type="CDD" id="cd04598">
    <property type="entry name" value="CBS_pair_GGDEF_EAL"/>
    <property type="match status" value="1"/>
</dbReference>
<dbReference type="InterPro" id="IPR000644">
    <property type="entry name" value="CBS_dom"/>
</dbReference>
<dbReference type="PANTHER" id="PTHR43047">
    <property type="entry name" value="TWO-COMPONENT HISTIDINE PROTEIN KINASE"/>
    <property type="match status" value="1"/>
</dbReference>
<dbReference type="CDD" id="cd17546">
    <property type="entry name" value="REC_hyHK_CKI1_RcsC-like"/>
    <property type="match status" value="1"/>
</dbReference>
<dbReference type="PROSITE" id="PS51371">
    <property type="entry name" value="CBS"/>
    <property type="match status" value="1"/>
</dbReference>
<accession>A0ABV2EJU5</accession>
<evidence type="ECO:0000256" key="4">
    <source>
        <dbReference type="ARBA" id="ARBA00022679"/>
    </source>
</evidence>
<dbReference type="InterPro" id="IPR036097">
    <property type="entry name" value="HisK_dim/P_sf"/>
</dbReference>
<dbReference type="Gene3D" id="3.40.50.2300">
    <property type="match status" value="1"/>
</dbReference>
<dbReference type="Gene3D" id="3.30.565.10">
    <property type="entry name" value="Histidine kinase-like ATPase, C-terminal domain"/>
    <property type="match status" value="1"/>
</dbReference>
<dbReference type="EC" id="2.7.13.3" evidence="2"/>
<dbReference type="PANTHER" id="PTHR43047:SF64">
    <property type="entry name" value="HISTIDINE KINASE CONTAINING CHEY-HOMOLOGOUS RECEIVER DOMAIN AND PAS DOMAIN-RELATED"/>
    <property type="match status" value="1"/>
</dbReference>
<dbReference type="Pfam" id="PF00512">
    <property type="entry name" value="HisKA"/>
    <property type="match status" value="1"/>
</dbReference>
<evidence type="ECO:0000256" key="3">
    <source>
        <dbReference type="ARBA" id="ARBA00022553"/>
    </source>
</evidence>
<dbReference type="InterPro" id="IPR046342">
    <property type="entry name" value="CBS_dom_sf"/>
</dbReference>
<evidence type="ECO:0000256" key="7">
    <source>
        <dbReference type="PROSITE-ProRule" id="PRU00703"/>
    </source>
</evidence>
<evidence type="ECO:0000256" key="8">
    <source>
        <dbReference type="SAM" id="Coils"/>
    </source>
</evidence>
<feature type="domain" description="Response regulatory" evidence="10">
    <location>
        <begin position="408"/>
        <end position="525"/>
    </location>
</feature>
<dbReference type="InterPro" id="IPR003594">
    <property type="entry name" value="HATPase_dom"/>
</dbReference>
<protein>
    <recommendedName>
        <fullName evidence="2">histidine kinase</fullName>
        <ecNumber evidence="2">2.7.13.3</ecNumber>
    </recommendedName>
</protein>
<comment type="catalytic activity">
    <reaction evidence="1">
        <text>ATP + protein L-histidine = ADP + protein N-phospho-L-histidine.</text>
        <dbReference type="EC" id="2.7.13.3"/>
    </reaction>
</comment>
<keyword evidence="3 6" id="KW-0597">Phosphoprotein</keyword>
<dbReference type="SUPFAM" id="SSF52172">
    <property type="entry name" value="CheY-like"/>
    <property type="match status" value="1"/>
</dbReference>
<keyword evidence="4" id="KW-0808">Transferase</keyword>
<dbReference type="PRINTS" id="PR00344">
    <property type="entry name" value="BCTRLSENSOR"/>
</dbReference>
<keyword evidence="8" id="KW-0175">Coiled coil</keyword>